<evidence type="ECO:0000256" key="3">
    <source>
        <dbReference type="ARBA" id="ARBA00023125"/>
    </source>
</evidence>
<evidence type="ECO:0000256" key="1">
    <source>
        <dbReference type="ARBA" id="ARBA00009437"/>
    </source>
</evidence>
<evidence type="ECO:0000259" key="5">
    <source>
        <dbReference type="PROSITE" id="PS50931"/>
    </source>
</evidence>
<dbReference type="InterPro" id="IPR036388">
    <property type="entry name" value="WH-like_DNA-bd_sf"/>
</dbReference>
<dbReference type="AlphaFoldDB" id="A0A5P2B1S6"/>
<dbReference type="PROSITE" id="PS50931">
    <property type="entry name" value="HTH_LYSR"/>
    <property type="match status" value="1"/>
</dbReference>
<comment type="similarity">
    <text evidence="1">Belongs to the LysR transcriptional regulatory family.</text>
</comment>
<dbReference type="Pfam" id="PF00126">
    <property type="entry name" value="HTH_1"/>
    <property type="match status" value="1"/>
</dbReference>
<dbReference type="InterPro" id="IPR000847">
    <property type="entry name" value="LysR_HTH_N"/>
</dbReference>
<dbReference type="GO" id="GO:0005829">
    <property type="term" value="C:cytosol"/>
    <property type="evidence" value="ECO:0007669"/>
    <property type="project" value="TreeGrafter"/>
</dbReference>
<evidence type="ECO:0000256" key="4">
    <source>
        <dbReference type="ARBA" id="ARBA00023163"/>
    </source>
</evidence>
<dbReference type="GO" id="GO:0003677">
    <property type="term" value="F:DNA binding"/>
    <property type="evidence" value="ECO:0007669"/>
    <property type="project" value="UniProtKB-KW"/>
</dbReference>
<evidence type="ECO:0000313" key="6">
    <source>
        <dbReference type="EMBL" id="QES22299.1"/>
    </source>
</evidence>
<evidence type="ECO:0000256" key="2">
    <source>
        <dbReference type="ARBA" id="ARBA00023015"/>
    </source>
</evidence>
<dbReference type="InterPro" id="IPR005119">
    <property type="entry name" value="LysR_subst-bd"/>
</dbReference>
<dbReference type="PANTHER" id="PTHR30419">
    <property type="entry name" value="HTH-TYPE TRANSCRIPTIONAL REGULATOR YBHD"/>
    <property type="match status" value="1"/>
</dbReference>
<dbReference type="EMBL" id="CP029194">
    <property type="protein sequence ID" value="QES22299.1"/>
    <property type="molecule type" value="Genomic_DNA"/>
</dbReference>
<dbReference type="FunFam" id="1.10.10.10:FF:000001">
    <property type="entry name" value="LysR family transcriptional regulator"/>
    <property type="match status" value="1"/>
</dbReference>
<feature type="domain" description="HTH lysR-type" evidence="5">
    <location>
        <begin position="1"/>
        <end position="58"/>
    </location>
</feature>
<organism evidence="6 7">
    <name type="scientific">Streptomyces venezuelae</name>
    <dbReference type="NCBI Taxonomy" id="54571"/>
    <lineage>
        <taxon>Bacteria</taxon>
        <taxon>Bacillati</taxon>
        <taxon>Actinomycetota</taxon>
        <taxon>Actinomycetes</taxon>
        <taxon>Kitasatosporales</taxon>
        <taxon>Streptomycetaceae</taxon>
        <taxon>Streptomyces</taxon>
    </lineage>
</organism>
<gene>
    <name evidence="6" type="ORF">DEJ46_26950</name>
</gene>
<dbReference type="InterPro" id="IPR050950">
    <property type="entry name" value="HTH-type_LysR_regulators"/>
</dbReference>
<dbReference type="Gene3D" id="1.10.10.10">
    <property type="entry name" value="Winged helix-like DNA-binding domain superfamily/Winged helix DNA-binding domain"/>
    <property type="match status" value="1"/>
</dbReference>
<protein>
    <submittedName>
        <fullName evidence="6">LysR family transcriptional regulator</fullName>
    </submittedName>
</protein>
<dbReference type="SUPFAM" id="SSF46785">
    <property type="entry name" value="Winged helix' DNA-binding domain"/>
    <property type="match status" value="1"/>
</dbReference>
<keyword evidence="3" id="KW-0238">DNA-binding</keyword>
<reference evidence="6 7" key="1">
    <citation type="submission" date="2018-05" db="EMBL/GenBank/DDBJ databases">
        <title>Streptomyces venezuelae.</title>
        <authorList>
            <person name="Kim W."/>
            <person name="Lee N."/>
            <person name="Cho B.-K."/>
        </authorList>
    </citation>
    <scope>NUCLEOTIDE SEQUENCE [LARGE SCALE GENOMIC DNA]</scope>
    <source>
        <strain evidence="6 7">ATCC 15068</strain>
    </source>
</reference>
<proteinExistence type="inferred from homology"/>
<dbReference type="Gene3D" id="3.40.190.290">
    <property type="match status" value="1"/>
</dbReference>
<dbReference type="Proteomes" id="UP000324106">
    <property type="component" value="Chromosome"/>
</dbReference>
<dbReference type="Pfam" id="PF03466">
    <property type="entry name" value="LysR_substrate"/>
    <property type="match status" value="1"/>
</dbReference>
<dbReference type="InterPro" id="IPR036390">
    <property type="entry name" value="WH_DNA-bd_sf"/>
</dbReference>
<sequence length="315" mass="32873">MELRQLQYFLAVVEEANFTRAAARLHLAQPGVSAQIRQLERELGQALLDRSGRTVTTTAVGEAVLPFARAALAAVEGLRRTVDEFSGLVRGQVAIGLVSGAAVEEFDVAAVLADFHDDHPQVEISLTEDTSERMLTALRRGELDLAVIGLADDEPPQGVDLQVLVDVPLIVAAAPDDPLLATAEGGRTALPLTALDGRPLISLPRGTGLRGVLERGCARAGFRPHVAFEAAAPLLLARLAARGLGVAVLPELPPGAAAELGLRTLPLAEPDLRGRVALVWPADGPAAPAAAALLARMRKAFPAVGAPPSYARMGA</sequence>
<keyword evidence="2" id="KW-0805">Transcription regulation</keyword>
<dbReference type="SUPFAM" id="SSF53850">
    <property type="entry name" value="Periplasmic binding protein-like II"/>
    <property type="match status" value="1"/>
</dbReference>
<dbReference type="PRINTS" id="PR00039">
    <property type="entry name" value="HTHLYSR"/>
</dbReference>
<name>A0A5P2B1S6_STRVZ</name>
<dbReference type="GO" id="GO:0003700">
    <property type="term" value="F:DNA-binding transcription factor activity"/>
    <property type="evidence" value="ECO:0007669"/>
    <property type="project" value="InterPro"/>
</dbReference>
<keyword evidence="4" id="KW-0804">Transcription</keyword>
<dbReference type="OrthoDB" id="3181812at2"/>
<accession>A0A5P2B1S6</accession>
<dbReference type="RefSeq" id="WP_150270408.1">
    <property type="nucleotide sequence ID" value="NZ_CP029194.1"/>
</dbReference>
<evidence type="ECO:0000313" key="7">
    <source>
        <dbReference type="Proteomes" id="UP000324106"/>
    </source>
</evidence>